<gene>
    <name evidence="3" type="ORF">GWK10_02230</name>
</gene>
<evidence type="ECO:0000256" key="1">
    <source>
        <dbReference type="SAM" id="Coils"/>
    </source>
</evidence>
<name>A0A6M0CDV8_9FLAO</name>
<sequence>MLDEKQEPTTSEEVNDDQKTEEVKADTKENTTDVDEVKVEEPTPEAEQTDDDSKAEESTNETQQAVDELEENVAEDSEDESATKRHEIPMLDYHSMSMENLVKEFGKLVKNEKIQAIKDHIDQIKTEFNQKYGELIEQKKEEFLADGGNIIDFRYTSTVKTDFNTVYGEYKDKRNAYYQNLEQNLKENLKKRLAIIEELKGLINVEENINDTYKHFKSLQDQWRYAGPIPRAEYNNVWKTYHHHIERFYDFLHLNRDLRDLDFKRNLEEKEHIIAQAEALADENDANTAFRKLQSLHKLWKEEVGPVAKELRDDIWERFSKATKVIHDKRQEYLKNIDAIYEQNLIRKNEIIAKINEVASEKVTSHNIWQKKIKEIESLRESFFNAGKVPLKVNEKTWAAFKEAVRSFNRNKNAFYKDLKKDQQVNLNKKLDLVKTAQANKDSEDFDMTTPLMKKIQSEWKRIGHVPRKHSDKIWKEFKDACNHYFDRLHASKNKASEQEVANLETKKAFLDKMKAIEFSGNKEEDLALVKQHIDEWKGIGRVPFNKKNIEDTFNKALDGIFKKLGLDPTEAELIKYSNKVSALSGSNDSRKIENERNFVRKKITDITGKMHQLENNLQFFANSNSDNPLVKDVHKNIEKHRQELEIWKAKLKHLREI</sequence>
<keyword evidence="1" id="KW-0175">Coiled coil</keyword>
<evidence type="ECO:0000256" key="2">
    <source>
        <dbReference type="SAM" id="MobiDB-lite"/>
    </source>
</evidence>
<reference evidence="3 4" key="1">
    <citation type="submission" date="2020-01" db="EMBL/GenBank/DDBJ databases">
        <title>Spongiivirga citrea KCTC 32990T.</title>
        <authorList>
            <person name="Wang G."/>
        </authorList>
    </citation>
    <scope>NUCLEOTIDE SEQUENCE [LARGE SCALE GENOMIC DNA]</scope>
    <source>
        <strain evidence="3 4">KCTC 32990</strain>
    </source>
</reference>
<proteinExistence type="predicted"/>
<dbReference type="InterPro" id="IPR007139">
    <property type="entry name" value="DUF349"/>
</dbReference>
<dbReference type="AlphaFoldDB" id="A0A6M0CDV8"/>
<comment type="caution">
    <text evidence="3">The sequence shown here is derived from an EMBL/GenBank/DDBJ whole genome shotgun (WGS) entry which is preliminary data.</text>
</comment>
<protein>
    <submittedName>
        <fullName evidence="3">DUF349 domain-containing protein</fullName>
    </submittedName>
</protein>
<feature type="compositionally biased region" description="Basic and acidic residues" evidence="2">
    <location>
        <begin position="16"/>
        <end position="41"/>
    </location>
</feature>
<dbReference type="Proteomes" id="UP000474296">
    <property type="component" value="Unassembled WGS sequence"/>
</dbReference>
<feature type="compositionally biased region" description="Acidic residues" evidence="2">
    <location>
        <begin position="67"/>
        <end position="80"/>
    </location>
</feature>
<evidence type="ECO:0000313" key="3">
    <source>
        <dbReference type="EMBL" id="NER16006.1"/>
    </source>
</evidence>
<dbReference type="Pfam" id="PF03993">
    <property type="entry name" value="DUF349"/>
    <property type="match status" value="5"/>
</dbReference>
<feature type="region of interest" description="Disordered" evidence="2">
    <location>
        <begin position="1"/>
        <end position="87"/>
    </location>
</feature>
<dbReference type="RefSeq" id="WP_164029266.1">
    <property type="nucleotide sequence ID" value="NZ_JAABOQ010000001.1"/>
</dbReference>
<keyword evidence="4" id="KW-1185">Reference proteome</keyword>
<organism evidence="3 4">
    <name type="scientific">Spongiivirga citrea</name>
    <dbReference type="NCBI Taxonomy" id="1481457"/>
    <lineage>
        <taxon>Bacteria</taxon>
        <taxon>Pseudomonadati</taxon>
        <taxon>Bacteroidota</taxon>
        <taxon>Flavobacteriia</taxon>
        <taxon>Flavobacteriales</taxon>
        <taxon>Flavobacteriaceae</taxon>
        <taxon>Spongiivirga</taxon>
    </lineage>
</organism>
<evidence type="ECO:0000313" key="4">
    <source>
        <dbReference type="Proteomes" id="UP000474296"/>
    </source>
</evidence>
<dbReference type="EMBL" id="JAABOQ010000001">
    <property type="protein sequence ID" value="NER16006.1"/>
    <property type="molecule type" value="Genomic_DNA"/>
</dbReference>
<feature type="coiled-coil region" evidence="1">
    <location>
        <begin position="631"/>
        <end position="658"/>
    </location>
</feature>
<accession>A0A6M0CDV8</accession>